<dbReference type="GO" id="GO:0005886">
    <property type="term" value="C:plasma membrane"/>
    <property type="evidence" value="ECO:0007669"/>
    <property type="project" value="TreeGrafter"/>
</dbReference>
<keyword evidence="2" id="KW-1133">Transmembrane helix</keyword>
<keyword evidence="2" id="KW-0472">Membrane</keyword>
<name>A0A3S5B3X1_9PLAT</name>
<accession>A0A3S5B3X1</accession>
<dbReference type="Gene3D" id="1.20.1740.10">
    <property type="entry name" value="Amino acid/polyamine transporter I"/>
    <property type="match status" value="1"/>
</dbReference>
<keyword evidence="4" id="KW-1185">Reference proteome</keyword>
<gene>
    <name evidence="3" type="ORF">PXEA_LOCUS5967</name>
</gene>
<dbReference type="PANTHER" id="PTHR43243:SF4">
    <property type="entry name" value="CATIONIC AMINO ACID TRANSPORTER 4"/>
    <property type="match status" value="1"/>
</dbReference>
<feature type="transmembrane region" description="Helical" evidence="2">
    <location>
        <begin position="69"/>
        <end position="89"/>
    </location>
</feature>
<keyword evidence="2" id="KW-0812">Transmembrane</keyword>
<organism evidence="3 4">
    <name type="scientific">Protopolystoma xenopodis</name>
    <dbReference type="NCBI Taxonomy" id="117903"/>
    <lineage>
        <taxon>Eukaryota</taxon>
        <taxon>Metazoa</taxon>
        <taxon>Spiralia</taxon>
        <taxon>Lophotrochozoa</taxon>
        <taxon>Platyhelminthes</taxon>
        <taxon>Monogenea</taxon>
        <taxon>Polyopisthocotylea</taxon>
        <taxon>Polystomatidea</taxon>
        <taxon>Polystomatidae</taxon>
        <taxon>Protopolystoma</taxon>
    </lineage>
</organism>
<comment type="caution">
    <text evidence="3">The sequence shown here is derived from an EMBL/GenBank/DDBJ whole genome shotgun (WGS) entry which is preliminary data.</text>
</comment>
<proteinExistence type="predicted"/>
<dbReference type="PANTHER" id="PTHR43243">
    <property type="entry name" value="INNER MEMBRANE TRANSPORTER YGJI-RELATED"/>
    <property type="match status" value="1"/>
</dbReference>
<evidence type="ECO:0000313" key="3">
    <source>
        <dbReference type="EMBL" id="VEL12527.1"/>
    </source>
</evidence>
<keyword evidence="1" id="KW-0813">Transport</keyword>
<evidence type="ECO:0000313" key="4">
    <source>
        <dbReference type="Proteomes" id="UP000784294"/>
    </source>
</evidence>
<dbReference type="OrthoDB" id="3900342at2759"/>
<dbReference type="EMBL" id="CAAALY010015021">
    <property type="protein sequence ID" value="VEL12527.1"/>
    <property type="molecule type" value="Genomic_DNA"/>
</dbReference>
<dbReference type="GO" id="GO:0015171">
    <property type="term" value="F:amino acid transmembrane transporter activity"/>
    <property type="evidence" value="ECO:0007669"/>
    <property type="project" value="TreeGrafter"/>
</dbReference>
<sequence>MSRIDKLVPKVFNVHLIYYYADVPSIPLFVPYITFSAHPSVPLRRNMAGSGIYVLTGTVIRDKSGPSTFISYLLAGITAFLNALCYAELASRIPKVGIYFD</sequence>
<dbReference type="AlphaFoldDB" id="A0A3S5B3X1"/>
<feature type="transmembrane region" description="Helical" evidence="2">
    <location>
        <begin position="12"/>
        <end position="35"/>
    </location>
</feature>
<reference evidence="3" key="1">
    <citation type="submission" date="2018-11" db="EMBL/GenBank/DDBJ databases">
        <authorList>
            <consortium name="Pathogen Informatics"/>
        </authorList>
    </citation>
    <scope>NUCLEOTIDE SEQUENCE</scope>
</reference>
<protein>
    <submittedName>
        <fullName evidence="3">Uncharacterized protein</fullName>
    </submittedName>
</protein>
<dbReference type="Proteomes" id="UP000784294">
    <property type="component" value="Unassembled WGS sequence"/>
</dbReference>
<evidence type="ECO:0000256" key="2">
    <source>
        <dbReference type="SAM" id="Phobius"/>
    </source>
</evidence>
<evidence type="ECO:0000256" key="1">
    <source>
        <dbReference type="ARBA" id="ARBA00022448"/>
    </source>
</evidence>